<feature type="domain" description="Calcineurin-like phosphoesterase" evidence="1">
    <location>
        <begin position="37"/>
        <end position="200"/>
    </location>
</feature>
<sequence>MAVFFVFIFAYGSFNAWSPAVREYEVTIQKPAAREDLKILMASDFHLGTIVGKDHLERFVDITRKEKPDMIMIPGDLIDDYIAPFLESNMGDSLKKINAPLGVYAVLGNHDYYGGDKDKIVKAMEKAGITVLQDEAILVNNEFILAGRKDPTDHSRARLDSFMAGADTSKPVFMMDHQPIALEEAKEIGVDLLVSGHTHRGQVAPAQFITKRIYENDWGYLKKRTLHSIVTSGFGTWGPALRIGTRSEAVVINVHFR</sequence>
<dbReference type="InterPro" id="IPR029052">
    <property type="entry name" value="Metallo-depent_PP-like"/>
</dbReference>
<dbReference type="GO" id="GO:0016787">
    <property type="term" value="F:hydrolase activity"/>
    <property type="evidence" value="ECO:0007669"/>
    <property type="project" value="InterPro"/>
</dbReference>
<name>A0A3D8GMX7_9BACI</name>
<dbReference type="EMBL" id="QNQT01000008">
    <property type="protein sequence ID" value="RDU35768.1"/>
    <property type="molecule type" value="Genomic_DNA"/>
</dbReference>
<dbReference type="AlphaFoldDB" id="A0A3D8GMX7"/>
<dbReference type="PANTHER" id="PTHR31302:SF0">
    <property type="entry name" value="TRANSMEMBRANE PROTEIN WITH METALLOPHOSPHOESTERASE DOMAIN"/>
    <property type="match status" value="1"/>
</dbReference>
<dbReference type="Gene3D" id="3.60.21.10">
    <property type="match status" value="1"/>
</dbReference>
<dbReference type="InterPro" id="IPR051158">
    <property type="entry name" value="Metallophosphoesterase_sf"/>
</dbReference>
<evidence type="ECO:0000313" key="2">
    <source>
        <dbReference type="EMBL" id="RDU35768.1"/>
    </source>
</evidence>
<protein>
    <submittedName>
        <fullName evidence="2">Metallophosphoesterase</fullName>
    </submittedName>
</protein>
<keyword evidence="3" id="KW-1185">Reference proteome</keyword>
<proteinExistence type="predicted"/>
<dbReference type="Proteomes" id="UP000257144">
    <property type="component" value="Unassembled WGS sequence"/>
</dbReference>
<dbReference type="RefSeq" id="WP_115453146.1">
    <property type="nucleotide sequence ID" value="NZ_QNQT01000008.1"/>
</dbReference>
<accession>A0A3D8GMX7</accession>
<organism evidence="2 3">
    <name type="scientific">Neobacillus piezotolerans</name>
    <dbReference type="NCBI Taxonomy" id="2259171"/>
    <lineage>
        <taxon>Bacteria</taxon>
        <taxon>Bacillati</taxon>
        <taxon>Bacillota</taxon>
        <taxon>Bacilli</taxon>
        <taxon>Bacillales</taxon>
        <taxon>Bacillaceae</taxon>
        <taxon>Neobacillus</taxon>
    </lineage>
</organism>
<dbReference type="CDD" id="cd07385">
    <property type="entry name" value="MPP_YkuE_C"/>
    <property type="match status" value="1"/>
</dbReference>
<dbReference type="SUPFAM" id="SSF56300">
    <property type="entry name" value="Metallo-dependent phosphatases"/>
    <property type="match status" value="1"/>
</dbReference>
<dbReference type="OrthoDB" id="9780884at2"/>
<dbReference type="Pfam" id="PF00149">
    <property type="entry name" value="Metallophos"/>
    <property type="match status" value="1"/>
</dbReference>
<evidence type="ECO:0000259" key="1">
    <source>
        <dbReference type="Pfam" id="PF00149"/>
    </source>
</evidence>
<evidence type="ECO:0000313" key="3">
    <source>
        <dbReference type="Proteomes" id="UP000257144"/>
    </source>
</evidence>
<gene>
    <name evidence="2" type="ORF">DRW41_16640</name>
</gene>
<comment type="caution">
    <text evidence="2">The sequence shown here is derived from an EMBL/GenBank/DDBJ whole genome shotgun (WGS) entry which is preliminary data.</text>
</comment>
<reference evidence="2 3" key="1">
    <citation type="submission" date="2018-07" db="EMBL/GenBank/DDBJ databases">
        <title>Bacillus sp. YLB-04 draft genome sequence.</title>
        <authorList>
            <person name="Yu L."/>
            <person name="Tang X."/>
        </authorList>
    </citation>
    <scope>NUCLEOTIDE SEQUENCE [LARGE SCALE GENOMIC DNA]</scope>
    <source>
        <strain evidence="2 3">YLB-04</strain>
    </source>
</reference>
<dbReference type="PANTHER" id="PTHR31302">
    <property type="entry name" value="TRANSMEMBRANE PROTEIN WITH METALLOPHOSPHOESTERASE DOMAIN-RELATED"/>
    <property type="match status" value="1"/>
</dbReference>
<dbReference type="InterPro" id="IPR004843">
    <property type="entry name" value="Calcineurin-like_PHP"/>
</dbReference>